<accession>A0A4D6LWF0</accession>
<dbReference type="AlphaFoldDB" id="A0A4D6LWF0"/>
<keyword evidence="2" id="KW-1185">Reference proteome</keyword>
<proteinExistence type="predicted"/>
<reference evidence="1 2" key="1">
    <citation type="submission" date="2019-04" db="EMBL/GenBank/DDBJ databases">
        <title>An improved genome assembly and genetic linkage map for asparagus bean, Vigna unguiculata ssp. sesquipedialis.</title>
        <authorList>
            <person name="Xia Q."/>
            <person name="Zhang R."/>
            <person name="Dong Y."/>
        </authorList>
    </citation>
    <scope>NUCLEOTIDE SEQUENCE [LARGE SCALE GENOMIC DNA]</scope>
    <source>
        <tissue evidence="1">Leaf</tissue>
    </source>
</reference>
<evidence type="ECO:0000313" key="1">
    <source>
        <dbReference type="EMBL" id="QCD93202.1"/>
    </source>
</evidence>
<sequence>MCLFVATLSLYVNDTGRWLRSSKFEGAAVEELWFVPMPHSCFGVSCWWQMTRVLLFMVQRWFRRDLDRYCIEDGGNAVISRDLGFERW</sequence>
<evidence type="ECO:0000313" key="2">
    <source>
        <dbReference type="Proteomes" id="UP000501690"/>
    </source>
</evidence>
<dbReference type="Proteomes" id="UP000501690">
    <property type="component" value="Linkage Group LG5"/>
</dbReference>
<organism evidence="1 2">
    <name type="scientific">Vigna unguiculata</name>
    <name type="common">Cowpea</name>
    <dbReference type="NCBI Taxonomy" id="3917"/>
    <lineage>
        <taxon>Eukaryota</taxon>
        <taxon>Viridiplantae</taxon>
        <taxon>Streptophyta</taxon>
        <taxon>Embryophyta</taxon>
        <taxon>Tracheophyta</taxon>
        <taxon>Spermatophyta</taxon>
        <taxon>Magnoliopsida</taxon>
        <taxon>eudicotyledons</taxon>
        <taxon>Gunneridae</taxon>
        <taxon>Pentapetalae</taxon>
        <taxon>rosids</taxon>
        <taxon>fabids</taxon>
        <taxon>Fabales</taxon>
        <taxon>Fabaceae</taxon>
        <taxon>Papilionoideae</taxon>
        <taxon>50 kb inversion clade</taxon>
        <taxon>NPAAA clade</taxon>
        <taxon>indigoferoid/millettioid clade</taxon>
        <taxon>Phaseoleae</taxon>
        <taxon>Vigna</taxon>
    </lineage>
</organism>
<protein>
    <submittedName>
        <fullName evidence="1">Uncharacterized protein</fullName>
    </submittedName>
</protein>
<gene>
    <name evidence="1" type="ORF">DEO72_LG5g1274</name>
</gene>
<dbReference type="EMBL" id="CP039349">
    <property type="protein sequence ID" value="QCD93202.1"/>
    <property type="molecule type" value="Genomic_DNA"/>
</dbReference>
<name>A0A4D6LWF0_VIGUN</name>